<sequence>MDALHEKEQELIMEINEMIDTELMPDEDFDDEDDMDWDEEDD</sequence>
<protein>
    <submittedName>
        <fullName evidence="2">Uncharacterized protein</fullName>
    </submittedName>
</protein>
<accession>A0A382QET2</accession>
<evidence type="ECO:0000313" key="2">
    <source>
        <dbReference type="EMBL" id="SVC84074.1"/>
    </source>
</evidence>
<proteinExistence type="predicted"/>
<dbReference type="EMBL" id="UINC01114043">
    <property type="protein sequence ID" value="SVC84074.1"/>
    <property type="molecule type" value="Genomic_DNA"/>
</dbReference>
<dbReference type="AlphaFoldDB" id="A0A382QET2"/>
<feature type="region of interest" description="Disordered" evidence="1">
    <location>
        <begin position="21"/>
        <end position="42"/>
    </location>
</feature>
<gene>
    <name evidence="2" type="ORF">METZ01_LOCUS336928</name>
</gene>
<feature type="non-terminal residue" evidence="2">
    <location>
        <position position="42"/>
    </location>
</feature>
<reference evidence="2" key="1">
    <citation type="submission" date="2018-05" db="EMBL/GenBank/DDBJ databases">
        <authorList>
            <person name="Lanie J.A."/>
            <person name="Ng W.-L."/>
            <person name="Kazmierczak K.M."/>
            <person name="Andrzejewski T.M."/>
            <person name="Davidsen T.M."/>
            <person name="Wayne K.J."/>
            <person name="Tettelin H."/>
            <person name="Glass J.I."/>
            <person name="Rusch D."/>
            <person name="Podicherti R."/>
            <person name="Tsui H.-C.T."/>
            <person name="Winkler M.E."/>
        </authorList>
    </citation>
    <scope>NUCLEOTIDE SEQUENCE</scope>
</reference>
<evidence type="ECO:0000256" key="1">
    <source>
        <dbReference type="SAM" id="MobiDB-lite"/>
    </source>
</evidence>
<organism evidence="2">
    <name type="scientific">marine metagenome</name>
    <dbReference type="NCBI Taxonomy" id="408172"/>
    <lineage>
        <taxon>unclassified sequences</taxon>
        <taxon>metagenomes</taxon>
        <taxon>ecological metagenomes</taxon>
    </lineage>
</organism>
<name>A0A382QET2_9ZZZZ</name>